<evidence type="ECO:0000313" key="15">
    <source>
        <dbReference type="EMBL" id="KAL1519681.1"/>
    </source>
</evidence>
<dbReference type="Gene3D" id="3.30.1490.80">
    <property type="match status" value="1"/>
</dbReference>
<feature type="binding site" evidence="10">
    <location>
        <position position="196"/>
    </location>
    <ligand>
        <name>ATP</name>
        <dbReference type="ChEBI" id="CHEBI:30616"/>
    </ligand>
</feature>
<feature type="chain" id="PRO_5044212280" description="Glutathione synthetase" evidence="13">
    <location>
        <begin position="20"/>
        <end position="556"/>
    </location>
</feature>
<feature type="binding site" evidence="10">
    <location>
        <position position="374"/>
    </location>
    <ligand>
        <name>ATP</name>
        <dbReference type="ChEBI" id="CHEBI:30616"/>
    </ligand>
</feature>
<dbReference type="NCBIfam" id="TIGR01986">
    <property type="entry name" value="glut_syn_euk"/>
    <property type="match status" value="1"/>
</dbReference>
<dbReference type="SUPFAM" id="SSF52440">
    <property type="entry name" value="PreATP-grasp domain"/>
    <property type="match status" value="1"/>
</dbReference>
<feature type="binding site" evidence="12">
    <location>
        <begin position="538"/>
        <end position="539"/>
    </location>
    <ligand>
        <name>substrate</name>
    </ligand>
</feature>
<comment type="pathway">
    <text evidence="1 9">Sulfur metabolism; glutathione biosynthesis; glutathione from L-cysteine and L-glutamate: step 2/2.</text>
</comment>
<evidence type="ECO:0000256" key="10">
    <source>
        <dbReference type="PIRSR" id="PIRSR001558-1"/>
    </source>
</evidence>
<feature type="domain" description="Glutathione synthase substrate-binding" evidence="14">
    <location>
        <begin position="271"/>
        <end position="371"/>
    </location>
</feature>
<dbReference type="InterPro" id="IPR014709">
    <property type="entry name" value="Glutathione_synthase_C_euk"/>
</dbReference>
<dbReference type="AlphaFoldDB" id="A0AB34JDB8"/>
<dbReference type="PANTHER" id="PTHR11130">
    <property type="entry name" value="GLUTATHIONE SYNTHETASE"/>
    <property type="match status" value="1"/>
</dbReference>
<evidence type="ECO:0000259" key="14">
    <source>
        <dbReference type="Pfam" id="PF03199"/>
    </source>
</evidence>
<dbReference type="Pfam" id="PF03917">
    <property type="entry name" value="GSH_synth_ATP"/>
    <property type="match status" value="1"/>
</dbReference>
<dbReference type="InterPro" id="IPR004887">
    <property type="entry name" value="GSH_synth_subst-bd"/>
</dbReference>
<keyword evidence="6 9" id="KW-0547">Nucleotide-binding</keyword>
<dbReference type="GO" id="GO:0005829">
    <property type="term" value="C:cytosol"/>
    <property type="evidence" value="ECO:0007669"/>
    <property type="project" value="TreeGrafter"/>
</dbReference>
<feature type="binding site" evidence="12">
    <location>
        <begin position="335"/>
        <end position="338"/>
    </location>
    <ligand>
        <name>substrate</name>
    </ligand>
</feature>
<feature type="binding site" evidence="10">
    <location>
        <position position="529"/>
    </location>
    <ligand>
        <name>ATP</name>
        <dbReference type="ChEBI" id="CHEBI:30616"/>
    </ligand>
</feature>
<comment type="catalytic activity">
    <reaction evidence="9">
        <text>gamma-L-glutamyl-L-cysteine + glycine + ATP = glutathione + ADP + phosphate + H(+)</text>
        <dbReference type="Rhea" id="RHEA:13557"/>
        <dbReference type="ChEBI" id="CHEBI:15378"/>
        <dbReference type="ChEBI" id="CHEBI:30616"/>
        <dbReference type="ChEBI" id="CHEBI:43474"/>
        <dbReference type="ChEBI" id="CHEBI:57305"/>
        <dbReference type="ChEBI" id="CHEBI:57925"/>
        <dbReference type="ChEBI" id="CHEBI:58173"/>
        <dbReference type="ChEBI" id="CHEBI:456216"/>
        <dbReference type="EC" id="6.3.2.3"/>
    </reaction>
</comment>
<keyword evidence="7 9" id="KW-0067">ATP-binding</keyword>
<comment type="cofactor">
    <cofactor evidence="9 11">
        <name>Mg(2+)</name>
        <dbReference type="ChEBI" id="CHEBI:18420"/>
    </cofactor>
    <text evidence="9 11">Binds 1 Mg(2+) ion per subunit.</text>
</comment>
<evidence type="ECO:0000256" key="13">
    <source>
        <dbReference type="SAM" id="SignalP"/>
    </source>
</evidence>
<evidence type="ECO:0000256" key="5">
    <source>
        <dbReference type="ARBA" id="ARBA00022723"/>
    </source>
</evidence>
<comment type="caution">
    <text evidence="15">The sequence shown here is derived from an EMBL/GenBank/DDBJ whole genome shotgun (WGS) entry which is preliminary data.</text>
</comment>
<evidence type="ECO:0000256" key="3">
    <source>
        <dbReference type="ARBA" id="ARBA00022598"/>
    </source>
</evidence>
<dbReference type="InterPro" id="IPR037013">
    <property type="entry name" value="GSH-S_sub-bd_sf"/>
</dbReference>
<dbReference type="Gene3D" id="3.40.50.1760">
    <property type="entry name" value="Glutathione synthase, substrate-binding domain superfamily, eukaryotic"/>
    <property type="match status" value="1"/>
</dbReference>
<keyword evidence="8 9" id="KW-0460">Magnesium</keyword>
<reference evidence="15 16" key="1">
    <citation type="journal article" date="2024" name="Science">
        <title>Giant polyketide synthase enzymes in the biosynthesis of giant marine polyether toxins.</title>
        <authorList>
            <person name="Fallon T.R."/>
            <person name="Shende V.V."/>
            <person name="Wierzbicki I.H."/>
            <person name="Pendleton A.L."/>
            <person name="Watervoot N.F."/>
            <person name="Auber R.P."/>
            <person name="Gonzalez D.J."/>
            <person name="Wisecaver J.H."/>
            <person name="Moore B.S."/>
        </authorList>
    </citation>
    <scope>NUCLEOTIDE SEQUENCE [LARGE SCALE GENOMIC DNA]</scope>
    <source>
        <strain evidence="15 16">12B1</strain>
    </source>
</reference>
<feature type="binding site" evidence="10">
    <location>
        <position position="501"/>
    </location>
    <ligand>
        <name>ATP</name>
        <dbReference type="ChEBI" id="CHEBI:30616"/>
    </ligand>
</feature>
<feature type="binding site" evidence="11">
    <location>
        <position position="196"/>
    </location>
    <ligand>
        <name>Mg(2+)</name>
        <dbReference type="ChEBI" id="CHEBI:18420"/>
    </ligand>
</feature>
<keyword evidence="4 9" id="KW-0317">Glutathione biosynthesis</keyword>
<dbReference type="SUPFAM" id="SSF56059">
    <property type="entry name" value="Glutathione synthetase ATP-binding domain-like"/>
    <property type="match status" value="1"/>
</dbReference>
<dbReference type="EC" id="6.3.2.3" evidence="9"/>
<evidence type="ECO:0000256" key="4">
    <source>
        <dbReference type="ARBA" id="ARBA00022684"/>
    </source>
</evidence>
<sequence>MGKRALPLAVLLLAASGEAADGGDEAPLPPPAPLDFLEHELDFKAERPPSALPPWVGSKAQCDRMAAECVAWAVCHGLMMRTAAEQTDGADEPTTYVHAPFSLGPCALPAECLREAYEIAPLFGKLVDEVGKDVPWLSATLLSTGESDDFTKRLLKLCARVQSEGKTQKARLAILRSDYMLHTPVKDEPPQMLQVELNTIASSFAGLSQRVADMHLHLAQRWPSLQQHAWKEGGKPAKLSLLQALPPNPAADGIAEGLARGHALYGNPDAAILFVVQPHERNHVDQEHVVQALWRTYGVRVLFRTLSQIGLEAKLVGKQRKLTLPAGEVSVVYFRAGYTPNDYVSNRQWDARALLERSYAIKCPSIEYHLVGCKKVQQQLAQPGELERFLDPSESERLRRVFAGLWSLSGPSDLAACASDEEREAALAMARACDTPADFVMKPQREGGGNNLFGAQMKHALQTFSREQRSGYILMQRIFPEKQLSVMVRAGKLTVGPAISEIGVYSSLLVSKNDRVLLNKANGHLVRTKQEGVDEGGVAAGFAVLSSPLLTSPKWK</sequence>
<dbReference type="PANTHER" id="PTHR11130:SF0">
    <property type="entry name" value="GLUTATHIONE SYNTHETASE"/>
    <property type="match status" value="1"/>
</dbReference>
<feature type="binding site" evidence="10">
    <location>
        <position position="535"/>
    </location>
    <ligand>
        <name>ATP</name>
        <dbReference type="ChEBI" id="CHEBI:30616"/>
    </ligand>
</feature>
<accession>A0AB34JDB8</accession>
<evidence type="ECO:0000256" key="7">
    <source>
        <dbReference type="ARBA" id="ARBA00022840"/>
    </source>
</evidence>
<feature type="binding site" evidence="10">
    <location>
        <position position="176"/>
    </location>
    <ligand>
        <name>substrate</name>
    </ligand>
</feature>
<dbReference type="Proteomes" id="UP001515480">
    <property type="component" value="Unassembled WGS sequence"/>
</dbReference>
<dbReference type="Gene3D" id="3.30.470.20">
    <property type="entry name" value="ATP-grasp fold, B domain"/>
    <property type="match status" value="1"/>
</dbReference>
<feature type="binding site" evidence="10">
    <location>
        <begin position="475"/>
        <end position="478"/>
    </location>
    <ligand>
        <name>ATP</name>
        <dbReference type="ChEBI" id="CHEBI:30616"/>
    </ligand>
</feature>
<comment type="similarity">
    <text evidence="2 9">Belongs to the eukaryotic GSH synthase family.</text>
</comment>
<dbReference type="InterPro" id="IPR016185">
    <property type="entry name" value="PreATP-grasp_dom_sf"/>
</dbReference>
<feature type="binding site" evidence="12">
    <location>
        <begin position="200"/>
        <end position="203"/>
    </location>
    <ligand>
        <name>substrate</name>
    </ligand>
</feature>
<name>A0AB34JDB8_PRYPA</name>
<evidence type="ECO:0000313" key="16">
    <source>
        <dbReference type="Proteomes" id="UP001515480"/>
    </source>
</evidence>
<proteinExistence type="inferred from homology"/>
<organism evidence="15 16">
    <name type="scientific">Prymnesium parvum</name>
    <name type="common">Toxic golden alga</name>
    <dbReference type="NCBI Taxonomy" id="97485"/>
    <lineage>
        <taxon>Eukaryota</taxon>
        <taxon>Haptista</taxon>
        <taxon>Haptophyta</taxon>
        <taxon>Prymnesiophyceae</taxon>
        <taxon>Prymnesiales</taxon>
        <taxon>Prymnesiaceae</taxon>
        <taxon>Prymnesium</taxon>
    </lineage>
</organism>
<dbReference type="InterPro" id="IPR014049">
    <property type="entry name" value="Glutathione_synthase_N_euk"/>
</dbReference>
<evidence type="ECO:0000256" key="2">
    <source>
        <dbReference type="ARBA" id="ARBA00010385"/>
    </source>
</evidence>
<feature type="binding site" evidence="10">
    <location>
        <begin position="442"/>
        <end position="451"/>
    </location>
    <ligand>
        <name>ATP</name>
        <dbReference type="ChEBI" id="CHEBI:30616"/>
    </ligand>
</feature>
<evidence type="ECO:0000256" key="8">
    <source>
        <dbReference type="ARBA" id="ARBA00022842"/>
    </source>
</evidence>
<evidence type="ECO:0000256" key="1">
    <source>
        <dbReference type="ARBA" id="ARBA00004965"/>
    </source>
</evidence>
<dbReference type="GO" id="GO:0043295">
    <property type="term" value="F:glutathione binding"/>
    <property type="evidence" value="ECO:0007669"/>
    <property type="project" value="UniProtKB-UniRule"/>
</dbReference>
<keyword evidence="16" id="KW-1185">Reference proteome</keyword>
<dbReference type="Gene3D" id="3.30.1490.50">
    <property type="match status" value="1"/>
</dbReference>
<gene>
    <name evidence="15" type="ORF">AB1Y20_023191</name>
</gene>
<dbReference type="Gene3D" id="1.10.1080.10">
    <property type="entry name" value="Glutathione Synthetase, Chain A, domain 3"/>
    <property type="match status" value="1"/>
</dbReference>
<dbReference type="GO" id="GO:0005524">
    <property type="term" value="F:ATP binding"/>
    <property type="evidence" value="ECO:0007669"/>
    <property type="project" value="UniProtKB-UniRule"/>
</dbReference>
<dbReference type="Pfam" id="PF03199">
    <property type="entry name" value="GSH_synthase"/>
    <property type="match status" value="1"/>
</dbReference>
<dbReference type="InterPro" id="IPR005615">
    <property type="entry name" value="Glutathione_synthase"/>
</dbReference>
<protein>
    <recommendedName>
        <fullName evidence="9">Glutathione synthetase</fullName>
        <shortName evidence="9">GSH-S</shortName>
        <ecNumber evidence="9">6.3.2.3</ecNumber>
    </recommendedName>
</protein>
<feature type="binding site" evidence="10">
    <location>
        <position position="286"/>
    </location>
    <ligand>
        <name>substrate</name>
    </ligand>
</feature>
<evidence type="ECO:0000256" key="11">
    <source>
        <dbReference type="PIRSR" id="PIRSR001558-2"/>
    </source>
</evidence>
<feature type="binding site" evidence="10">
    <location>
        <position position="527"/>
    </location>
    <ligand>
        <name>substrate</name>
    </ligand>
</feature>
<dbReference type="GO" id="GO:0000287">
    <property type="term" value="F:magnesium ion binding"/>
    <property type="evidence" value="ECO:0007669"/>
    <property type="project" value="UniProtKB-UniRule"/>
</dbReference>
<feature type="signal peptide" evidence="13">
    <location>
        <begin position="1"/>
        <end position="19"/>
    </location>
</feature>
<dbReference type="PIRSF" id="PIRSF001558">
    <property type="entry name" value="GSHase"/>
    <property type="match status" value="1"/>
</dbReference>
<dbReference type="EMBL" id="JBGBPQ010000009">
    <property type="protein sequence ID" value="KAL1519681.1"/>
    <property type="molecule type" value="Genomic_DNA"/>
</dbReference>
<keyword evidence="5 9" id="KW-0479">Metal-binding</keyword>
<evidence type="ECO:0000256" key="9">
    <source>
        <dbReference type="PIRNR" id="PIRNR001558"/>
    </source>
</evidence>
<evidence type="ECO:0000256" key="12">
    <source>
        <dbReference type="PIRSR" id="PIRSR001558-3"/>
    </source>
</evidence>
<dbReference type="InterPro" id="IPR014042">
    <property type="entry name" value="Glutathione_synthase_a-hlx"/>
</dbReference>
<evidence type="ECO:0000256" key="6">
    <source>
        <dbReference type="ARBA" id="ARBA00022741"/>
    </source>
</evidence>
<keyword evidence="13" id="KW-0732">Signal</keyword>
<feature type="binding site" evidence="12">
    <location>
        <begin position="280"/>
        <end position="282"/>
    </location>
    <ligand>
        <name>substrate</name>
    </ligand>
</feature>
<feature type="binding site" evidence="11">
    <location>
        <position position="198"/>
    </location>
    <ligand>
        <name>Mg(2+)</name>
        <dbReference type="ChEBI" id="CHEBI:18420"/>
    </ligand>
</feature>
<dbReference type="GO" id="GO:0004363">
    <property type="term" value="F:glutathione synthase activity"/>
    <property type="evidence" value="ECO:0007669"/>
    <property type="project" value="UniProtKB-UniRule"/>
</dbReference>
<keyword evidence="3 9" id="KW-0436">Ligase</keyword>
<feature type="binding site" evidence="11">
    <location>
        <position position="446"/>
    </location>
    <ligand>
        <name>Mg(2+)</name>
        <dbReference type="ChEBI" id="CHEBI:18420"/>
    </ligand>
</feature>